<evidence type="ECO:0000313" key="2">
    <source>
        <dbReference type="EMBL" id="SHK51639.1"/>
    </source>
</evidence>
<evidence type="ECO:0000313" key="3">
    <source>
        <dbReference type="Proteomes" id="UP000184082"/>
    </source>
</evidence>
<protein>
    <submittedName>
        <fullName evidence="2">Glycosyl transferase family 2</fullName>
    </submittedName>
</protein>
<reference evidence="2 3" key="1">
    <citation type="submission" date="2016-11" db="EMBL/GenBank/DDBJ databases">
        <authorList>
            <person name="Jaros S."/>
            <person name="Januszkiewicz K."/>
            <person name="Wedrychowicz H."/>
        </authorList>
    </citation>
    <scope>NUCLEOTIDE SEQUENCE [LARGE SCALE GENOMIC DNA]</scope>
    <source>
        <strain evidence="2 3">DSM 14501</strain>
    </source>
</reference>
<dbReference type="STRING" id="1121266.SAMN02745883_02229"/>
<dbReference type="CDD" id="cd00761">
    <property type="entry name" value="Glyco_tranf_GTA_type"/>
    <property type="match status" value="1"/>
</dbReference>
<keyword evidence="2" id="KW-0808">Transferase</keyword>
<dbReference type="AlphaFoldDB" id="A0A1M6T423"/>
<proteinExistence type="predicted"/>
<sequence>MIYTIVPVRNEENSIESTLKMLLKTKTDKVLILLNGSTDNTLNKLSKICSDKIELICFNKPLGLDVPRAIGAYFAYKEKASAFIFVDGDMKGDISSNINDIIIDISKNKVDMALTNCYPHLYRNNNLSKVLLAFRKQFNIELGIFNKIGYAIPSHGPHGISKKLLETVGFKSIAVPPISLALAVKNGLNIKISTEIPNYKLGSNIKDEFHAKQIAKTIIGDCIEALSIYRDEKARRGFNDTVFLGYHKNRRFDILEFIINAELKN</sequence>
<evidence type="ECO:0000259" key="1">
    <source>
        <dbReference type="Pfam" id="PF00535"/>
    </source>
</evidence>
<dbReference type="RefSeq" id="WP_072968545.1">
    <property type="nucleotide sequence ID" value="NZ_FRAJ01000023.1"/>
</dbReference>
<dbReference type="InterPro" id="IPR029044">
    <property type="entry name" value="Nucleotide-diphossugar_trans"/>
</dbReference>
<organism evidence="2 3">
    <name type="scientific">Caminicella sporogenes DSM 14501</name>
    <dbReference type="NCBI Taxonomy" id="1121266"/>
    <lineage>
        <taxon>Bacteria</taxon>
        <taxon>Bacillati</taxon>
        <taxon>Bacillota</taxon>
        <taxon>Clostridia</taxon>
        <taxon>Peptostreptococcales</taxon>
        <taxon>Caminicellaceae</taxon>
        <taxon>Caminicella</taxon>
    </lineage>
</organism>
<dbReference type="SUPFAM" id="SSF53448">
    <property type="entry name" value="Nucleotide-diphospho-sugar transferases"/>
    <property type="match status" value="1"/>
</dbReference>
<dbReference type="Proteomes" id="UP000184082">
    <property type="component" value="Unassembled WGS sequence"/>
</dbReference>
<gene>
    <name evidence="2" type="ORF">SAMN02745883_02229</name>
</gene>
<dbReference type="InterPro" id="IPR001173">
    <property type="entry name" value="Glyco_trans_2-like"/>
</dbReference>
<dbReference type="Pfam" id="PF00535">
    <property type="entry name" value="Glycos_transf_2"/>
    <property type="match status" value="1"/>
</dbReference>
<feature type="domain" description="Glycosyltransferase 2-like" evidence="1">
    <location>
        <begin position="5"/>
        <end position="166"/>
    </location>
</feature>
<dbReference type="Gene3D" id="3.90.550.10">
    <property type="entry name" value="Spore Coat Polysaccharide Biosynthesis Protein SpsA, Chain A"/>
    <property type="match status" value="1"/>
</dbReference>
<name>A0A1M6T423_9FIRM</name>
<dbReference type="EMBL" id="FRAJ01000023">
    <property type="protein sequence ID" value="SHK51639.1"/>
    <property type="molecule type" value="Genomic_DNA"/>
</dbReference>
<dbReference type="GO" id="GO:0016740">
    <property type="term" value="F:transferase activity"/>
    <property type="evidence" value="ECO:0007669"/>
    <property type="project" value="UniProtKB-KW"/>
</dbReference>
<keyword evidence="3" id="KW-1185">Reference proteome</keyword>
<accession>A0A1M6T423</accession>